<evidence type="ECO:0000313" key="2">
    <source>
        <dbReference type="Proteomes" id="UP000317171"/>
    </source>
</evidence>
<proteinExistence type="predicted"/>
<sequence>MTLNTLPLSYCTNVHPGLTVSEILQKLDEFTLPIQQQLDAPLAAGLWLAEPVIQEILSTPEGHLRFAEEIQKRDLTCYTLNAFPFGNFHSERVKENVYLPDWSTLERLEYTKGCARVLAALLPEGTEGSISTVPLGFKQFEHAADFSNACIDQLIQLATFLKQLKEETGRTIRLAIEPEPFCVIEFTHELIVFFERLYERAAKKQLLGTVREYLGACYDVCHQAVEFEDIPGSIRQITHAEIRINKIHISNAIELDQPWENEAGRTLLANYAEPRYLHQTIGSLETGDLYRIVDLTREFLLDPDPRLKETEKLRVHFHVPVDAKSLGPLGTTHKELKQALATVKELDYAPHLEVETYTWEVLPGDQKPTLVEGLTRELQAARTLLNTL</sequence>
<dbReference type="EMBL" id="CP036269">
    <property type="protein sequence ID" value="QDT45907.1"/>
    <property type="molecule type" value="Genomic_DNA"/>
</dbReference>
<organism evidence="1 2">
    <name type="scientific">Gimesia alba</name>
    <dbReference type="NCBI Taxonomy" id="2527973"/>
    <lineage>
        <taxon>Bacteria</taxon>
        <taxon>Pseudomonadati</taxon>
        <taxon>Planctomycetota</taxon>
        <taxon>Planctomycetia</taxon>
        <taxon>Planctomycetales</taxon>
        <taxon>Planctomycetaceae</taxon>
        <taxon>Gimesia</taxon>
    </lineage>
</organism>
<dbReference type="Gene3D" id="3.20.20.150">
    <property type="entry name" value="Divalent-metal-dependent TIM barrel enzymes"/>
    <property type="match status" value="1"/>
</dbReference>
<gene>
    <name evidence="1" type="ORF">Pan241w_60350</name>
</gene>
<dbReference type="NCBIfam" id="NF035939">
    <property type="entry name" value="TIM_EboE"/>
    <property type="match status" value="1"/>
</dbReference>
<dbReference type="KEGG" id="gaz:Pan241w_60350"/>
<dbReference type="RefSeq" id="WP_145222962.1">
    <property type="nucleotide sequence ID" value="NZ_CP036269.1"/>
</dbReference>
<dbReference type="SUPFAM" id="SSF51658">
    <property type="entry name" value="Xylose isomerase-like"/>
    <property type="match status" value="1"/>
</dbReference>
<accession>A0A517RPV4</accession>
<dbReference type="InterPro" id="IPR036237">
    <property type="entry name" value="Xyl_isomerase-like_sf"/>
</dbReference>
<evidence type="ECO:0008006" key="3">
    <source>
        <dbReference type="Google" id="ProtNLM"/>
    </source>
</evidence>
<keyword evidence="2" id="KW-1185">Reference proteome</keyword>
<evidence type="ECO:0000313" key="1">
    <source>
        <dbReference type="EMBL" id="QDT45907.1"/>
    </source>
</evidence>
<name>A0A517RPV4_9PLAN</name>
<dbReference type="AlphaFoldDB" id="A0A517RPV4"/>
<protein>
    <recommendedName>
        <fullName evidence="3">Xylose isomerase-like TIM barrel</fullName>
    </recommendedName>
</protein>
<dbReference type="Proteomes" id="UP000317171">
    <property type="component" value="Chromosome"/>
</dbReference>
<reference evidence="1 2" key="1">
    <citation type="submission" date="2019-02" db="EMBL/GenBank/DDBJ databases">
        <title>Deep-cultivation of Planctomycetes and their phenomic and genomic characterization uncovers novel biology.</title>
        <authorList>
            <person name="Wiegand S."/>
            <person name="Jogler M."/>
            <person name="Boedeker C."/>
            <person name="Pinto D."/>
            <person name="Vollmers J."/>
            <person name="Rivas-Marin E."/>
            <person name="Kohn T."/>
            <person name="Peeters S.H."/>
            <person name="Heuer A."/>
            <person name="Rast P."/>
            <person name="Oberbeckmann S."/>
            <person name="Bunk B."/>
            <person name="Jeske O."/>
            <person name="Meyerdierks A."/>
            <person name="Storesund J.E."/>
            <person name="Kallscheuer N."/>
            <person name="Luecker S."/>
            <person name="Lage O.M."/>
            <person name="Pohl T."/>
            <person name="Merkel B.J."/>
            <person name="Hornburger P."/>
            <person name="Mueller R.-W."/>
            <person name="Bruemmer F."/>
            <person name="Labrenz M."/>
            <person name="Spormann A.M."/>
            <person name="Op den Camp H."/>
            <person name="Overmann J."/>
            <person name="Amann R."/>
            <person name="Jetten M.S.M."/>
            <person name="Mascher T."/>
            <person name="Medema M.H."/>
            <person name="Devos D.P."/>
            <person name="Kaster A.-K."/>
            <person name="Ovreas L."/>
            <person name="Rohde M."/>
            <person name="Galperin M.Y."/>
            <person name="Jogler C."/>
        </authorList>
    </citation>
    <scope>NUCLEOTIDE SEQUENCE [LARGE SCALE GENOMIC DNA]</scope>
    <source>
        <strain evidence="1 2">Pan241w</strain>
    </source>
</reference>
<dbReference type="OrthoDB" id="9785907at2"/>